<protein>
    <submittedName>
        <fullName evidence="3">Uncharacterized protein</fullName>
    </submittedName>
</protein>
<proteinExistence type="predicted"/>
<feature type="transmembrane region" description="Helical" evidence="2">
    <location>
        <begin position="91"/>
        <end position="111"/>
    </location>
</feature>
<gene>
    <name evidence="3" type="ORF">BDQ12DRAFT_714017</name>
</gene>
<sequence length="151" mass="16572">MTEYTNPNILDILKCLSIVVDVASIGIILSFAMIIKLLLSLRAEQRNISTAPSDLSNHPLFKVIKACASAYAVAKIISGSLKLAFTSESPVAFDICVVTLYSMILIMIQLAPRSIKRELERQKQANTASLPLRSVSNDPEVNPPTTREEKL</sequence>
<feature type="region of interest" description="Disordered" evidence="1">
    <location>
        <begin position="125"/>
        <end position="151"/>
    </location>
</feature>
<dbReference type="EMBL" id="ML213613">
    <property type="protein sequence ID" value="TFK36485.1"/>
    <property type="molecule type" value="Genomic_DNA"/>
</dbReference>
<organism evidence="3 4">
    <name type="scientific">Crucibulum laeve</name>
    <dbReference type="NCBI Taxonomy" id="68775"/>
    <lineage>
        <taxon>Eukaryota</taxon>
        <taxon>Fungi</taxon>
        <taxon>Dikarya</taxon>
        <taxon>Basidiomycota</taxon>
        <taxon>Agaricomycotina</taxon>
        <taxon>Agaricomycetes</taxon>
        <taxon>Agaricomycetidae</taxon>
        <taxon>Agaricales</taxon>
        <taxon>Agaricineae</taxon>
        <taxon>Nidulariaceae</taxon>
        <taxon>Crucibulum</taxon>
    </lineage>
</organism>
<evidence type="ECO:0000313" key="4">
    <source>
        <dbReference type="Proteomes" id="UP000308652"/>
    </source>
</evidence>
<reference evidence="3 4" key="1">
    <citation type="journal article" date="2019" name="Nat. Ecol. Evol.">
        <title>Megaphylogeny resolves global patterns of mushroom evolution.</title>
        <authorList>
            <person name="Varga T."/>
            <person name="Krizsan K."/>
            <person name="Foldi C."/>
            <person name="Dima B."/>
            <person name="Sanchez-Garcia M."/>
            <person name="Sanchez-Ramirez S."/>
            <person name="Szollosi G.J."/>
            <person name="Szarkandi J.G."/>
            <person name="Papp V."/>
            <person name="Albert L."/>
            <person name="Andreopoulos W."/>
            <person name="Angelini C."/>
            <person name="Antonin V."/>
            <person name="Barry K.W."/>
            <person name="Bougher N.L."/>
            <person name="Buchanan P."/>
            <person name="Buyck B."/>
            <person name="Bense V."/>
            <person name="Catcheside P."/>
            <person name="Chovatia M."/>
            <person name="Cooper J."/>
            <person name="Damon W."/>
            <person name="Desjardin D."/>
            <person name="Finy P."/>
            <person name="Geml J."/>
            <person name="Haridas S."/>
            <person name="Hughes K."/>
            <person name="Justo A."/>
            <person name="Karasinski D."/>
            <person name="Kautmanova I."/>
            <person name="Kiss B."/>
            <person name="Kocsube S."/>
            <person name="Kotiranta H."/>
            <person name="LaButti K.M."/>
            <person name="Lechner B.E."/>
            <person name="Liimatainen K."/>
            <person name="Lipzen A."/>
            <person name="Lukacs Z."/>
            <person name="Mihaltcheva S."/>
            <person name="Morgado L.N."/>
            <person name="Niskanen T."/>
            <person name="Noordeloos M.E."/>
            <person name="Ohm R.A."/>
            <person name="Ortiz-Santana B."/>
            <person name="Ovrebo C."/>
            <person name="Racz N."/>
            <person name="Riley R."/>
            <person name="Savchenko A."/>
            <person name="Shiryaev A."/>
            <person name="Soop K."/>
            <person name="Spirin V."/>
            <person name="Szebenyi C."/>
            <person name="Tomsovsky M."/>
            <person name="Tulloss R.E."/>
            <person name="Uehling J."/>
            <person name="Grigoriev I.V."/>
            <person name="Vagvolgyi C."/>
            <person name="Papp T."/>
            <person name="Martin F.M."/>
            <person name="Miettinen O."/>
            <person name="Hibbett D.S."/>
            <person name="Nagy L.G."/>
        </authorList>
    </citation>
    <scope>NUCLEOTIDE SEQUENCE [LARGE SCALE GENOMIC DNA]</scope>
    <source>
        <strain evidence="3 4">CBS 166.37</strain>
    </source>
</reference>
<dbReference type="Proteomes" id="UP000308652">
    <property type="component" value="Unassembled WGS sequence"/>
</dbReference>
<feature type="compositionally biased region" description="Polar residues" evidence="1">
    <location>
        <begin position="125"/>
        <end position="145"/>
    </location>
</feature>
<keyword evidence="2" id="KW-0812">Transmembrane</keyword>
<keyword evidence="4" id="KW-1185">Reference proteome</keyword>
<dbReference type="AlphaFoldDB" id="A0A5C3LUQ2"/>
<accession>A0A5C3LUQ2</accession>
<evidence type="ECO:0000313" key="3">
    <source>
        <dbReference type="EMBL" id="TFK36485.1"/>
    </source>
</evidence>
<evidence type="ECO:0000256" key="1">
    <source>
        <dbReference type="SAM" id="MobiDB-lite"/>
    </source>
</evidence>
<keyword evidence="2" id="KW-1133">Transmembrane helix</keyword>
<name>A0A5C3LUQ2_9AGAR</name>
<feature type="transmembrane region" description="Helical" evidence="2">
    <location>
        <begin position="16"/>
        <end position="39"/>
    </location>
</feature>
<keyword evidence="2" id="KW-0472">Membrane</keyword>
<evidence type="ECO:0000256" key="2">
    <source>
        <dbReference type="SAM" id="Phobius"/>
    </source>
</evidence>